<dbReference type="AlphaFoldDB" id="A0A8T4L5B2"/>
<dbReference type="CDD" id="cd03221">
    <property type="entry name" value="ABCF_EF-3"/>
    <property type="match status" value="1"/>
</dbReference>
<dbReference type="FunFam" id="3.40.50.300:FF:000011">
    <property type="entry name" value="Putative ABC transporter ATP-binding component"/>
    <property type="match status" value="1"/>
</dbReference>
<dbReference type="InterPro" id="IPR003439">
    <property type="entry name" value="ABC_transporter-like_ATP-bd"/>
</dbReference>
<evidence type="ECO:0000259" key="3">
    <source>
        <dbReference type="PROSITE" id="PS50893"/>
    </source>
</evidence>
<dbReference type="InterPro" id="IPR051309">
    <property type="entry name" value="ABCF_ATPase"/>
</dbReference>
<dbReference type="GO" id="GO:0005524">
    <property type="term" value="F:ATP binding"/>
    <property type="evidence" value="ECO:0007669"/>
    <property type="project" value="UniProtKB-KW"/>
</dbReference>
<reference evidence="4" key="1">
    <citation type="submission" date="2021-03" db="EMBL/GenBank/DDBJ databases">
        <authorList>
            <person name="Jaffe A."/>
        </authorList>
    </citation>
    <scope>NUCLEOTIDE SEQUENCE</scope>
    <source>
        <strain evidence="4">RIFCSPLOWO2_01_FULL_AR10_48_17</strain>
    </source>
</reference>
<feature type="domain" description="ABC transporter" evidence="3">
    <location>
        <begin position="330"/>
        <end position="528"/>
    </location>
</feature>
<sequence length="528" mass="60245">MSLIVKNLSVSIGKREILKDESVGIADGSKVGLIGRNGVGKTTFLKAILGQIDYSGEIQFQGKAAYFSQHIGLDLDKTVRQTLSEKAQTHHPNAFEDELREIEQKMMDPTIHEKNSDQINKLTMRYVELQNKRNAHQPNHATGKIKSVLRTLEVDEAWMDKPVALLSTGQRAIIALAQVLSADADLLLLDEPTNHLDFKRLEILENYLREFKGTVLMVTHDRYFLDRVCDTILKIEKGEWIKYNGNYSAYVKTRLSNFEAQKTAFENETKYLATEKDKIRRIGKSPQKVKQGKYREKQLEKRETVAKPDLDQTRFRTHFDATPTNARIILELKDLTVGYDKPLISDITLHVEAHQRIILIGENGIGKSTLFKTIEGRQPPLSGQIIWGTHAKIGYADQELKDLTTDATLYDEIYSMLKDMAQTRQHLSMMGFISDDEVFKSISKLSMGEKSRLNLLKILIEKPNLLLLDEPTNHLDIDAREIIENAFLHYDGAILAVSHDRYFIRKIAQRLLKVTNGKIKEMSMNTPI</sequence>
<dbReference type="InterPro" id="IPR032781">
    <property type="entry name" value="ABC_tran_Xtn"/>
</dbReference>
<dbReference type="InterPro" id="IPR003593">
    <property type="entry name" value="AAA+_ATPase"/>
</dbReference>
<dbReference type="Proteomes" id="UP000675968">
    <property type="component" value="Unassembled WGS sequence"/>
</dbReference>
<comment type="caution">
    <text evidence="4">The sequence shown here is derived from an EMBL/GenBank/DDBJ whole genome shotgun (WGS) entry which is preliminary data.</text>
</comment>
<dbReference type="PANTHER" id="PTHR42855">
    <property type="entry name" value="ABC TRANSPORTER ATP-BINDING SUBUNIT"/>
    <property type="match status" value="1"/>
</dbReference>
<feature type="domain" description="ABC transporter" evidence="3">
    <location>
        <begin position="3"/>
        <end position="263"/>
    </location>
</feature>
<reference evidence="4" key="2">
    <citation type="submission" date="2021-05" db="EMBL/GenBank/DDBJ databases">
        <title>Protein family content uncovers lineage relationships and bacterial pathway maintenance mechanisms in DPANN archaea.</title>
        <authorList>
            <person name="Castelle C.J."/>
            <person name="Meheust R."/>
            <person name="Jaffe A.L."/>
            <person name="Seitz K."/>
            <person name="Gong X."/>
            <person name="Baker B.J."/>
            <person name="Banfield J.F."/>
        </authorList>
    </citation>
    <scope>NUCLEOTIDE SEQUENCE</scope>
    <source>
        <strain evidence="4">RIFCSPLOWO2_01_FULL_AR10_48_17</strain>
    </source>
</reference>
<dbReference type="SMART" id="SM00382">
    <property type="entry name" value="AAA"/>
    <property type="match status" value="2"/>
</dbReference>
<dbReference type="SUPFAM" id="SSF52540">
    <property type="entry name" value="P-loop containing nucleoside triphosphate hydrolases"/>
    <property type="match status" value="2"/>
</dbReference>
<evidence type="ECO:0000313" key="5">
    <source>
        <dbReference type="Proteomes" id="UP000675968"/>
    </source>
</evidence>
<dbReference type="Gene3D" id="3.40.50.300">
    <property type="entry name" value="P-loop containing nucleotide triphosphate hydrolases"/>
    <property type="match status" value="2"/>
</dbReference>
<dbReference type="EMBL" id="JAGVWC010000006">
    <property type="protein sequence ID" value="MBS3061062.1"/>
    <property type="molecule type" value="Genomic_DNA"/>
</dbReference>
<keyword evidence="2 4" id="KW-0067">ATP-binding</keyword>
<dbReference type="PROSITE" id="PS50893">
    <property type="entry name" value="ABC_TRANSPORTER_2"/>
    <property type="match status" value="2"/>
</dbReference>
<proteinExistence type="predicted"/>
<dbReference type="Pfam" id="PF00005">
    <property type="entry name" value="ABC_tran"/>
    <property type="match status" value="2"/>
</dbReference>
<name>A0A8T4L5B2_9ARCH</name>
<organism evidence="4 5">
    <name type="scientific">Candidatus Iainarchaeum sp</name>
    <dbReference type="NCBI Taxonomy" id="3101447"/>
    <lineage>
        <taxon>Archaea</taxon>
        <taxon>Candidatus Iainarchaeota</taxon>
        <taxon>Candidatus Iainarchaeia</taxon>
        <taxon>Candidatus Iainarchaeales</taxon>
        <taxon>Candidatus Iainarchaeaceae</taxon>
        <taxon>Candidatus Iainarchaeum</taxon>
    </lineage>
</organism>
<keyword evidence="1" id="KW-0547">Nucleotide-binding</keyword>
<evidence type="ECO:0000256" key="2">
    <source>
        <dbReference type="ARBA" id="ARBA00022840"/>
    </source>
</evidence>
<dbReference type="GO" id="GO:0016887">
    <property type="term" value="F:ATP hydrolysis activity"/>
    <property type="evidence" value="ECO:0007669"/>
    <property type="project" value="InterPro"/>
</dbReference>
<accession>A0A8T4L5B2</accession>
<gene>
    <name evidence="4" type="ORF">J4215_00605</name>
</gene>
<dbReference type="Pfam" id="PF12848">
    <property type="entry name" value="ABC_tran_Xtn"/>
    <property type="match status" value="1"/>
</dbReference>
<evidence type="ECO:0000256" key="1">
    <source>
        <dbReference type="ARBA" id="ARBA00022741"/>
    </source>
</evidence>
<evidence type="ECO:0000313" key="4">
    <source>
        <dbReference type="EMBL" id="MBS3061062.1"/>
    </source>
</evidence>
<dbReference type="PANTHER" id="PTHR42855:SF2">
    <property type="entry name" value="DRUG RESISTANCE ABC TRANSPORTER,ATP-BINDING PROTEIN"/>
    <property type="match status" value="1"/>
</dbReference>
<dbReference type="InterPro" id="IPR027417">
    <property type="entry name" value="P-loop_NTPase"/>
</dbReference>
<protein>
    <submittedName>
        <fullName evidence="4">ABC-F family ATP-binding cassette domain-containing protein</fullName>
    </submittedName>
</protein>